<gene>
    <name evidence="1" type="ORF">9L</name>
</gene>
<dbReference type="Proteomes" id="UP000156308">
    <property type="component" value="Segment"/>
</dbReference>
<dbReference type="EMBL" id="KR075875">
    <property type="protein sequence ID" value="ALN36705.1"/>
    <property type="molecule type" value="Genomic_DNA"/>
</dbReference>
<accession>A0A0U2REA9</accession>
<evidence type="ECO:0000313" key="2">
    <source>
        <dbReference type="Proteomes" id="UP000156308"/>
    </source>
</evidence>
<organism evidence="1 2">
    <name type="scientific">Ranavirus ambystoma1</name>
    <dbReference type="NCBI Taxonomy" id="265294"/>
    <lineage>
        <taxon>Viruses</taxon>
        <taxon>Varidnaviria</taxon>
        <taxon>Bamfordvirae</taxon>
        <taxon>Nucleocytoviricota</taxon>
        <taxon>Megaviricetes</taxon>
        <taxon>Pimascovirales</taxon>
        <taxon>Pimascovirales incertae sedis</taxon>
        <taxon>Iridoviridae</taxon>
        <taxon>Alphairidovirinae</taxon>
        <taxon>Ranavirus</taxon>
    </lineage>
</organism>
<name>A0A0U2REA9_9VIRU</name>
<proteinExistence type="predicted"/>
<protein>
    <submittedName>
        <fullName evidence="1">Uncharacterized protein</fullName>
    </submittedName>
</protein>
<reference evidence="1 2" key="1">
    <citation type="journal article" date="2015" name="G3 (Bethesda)">
        <title>Comparative Genomics of an Emerging Amphibian Virus.</title>
        <authorList>
            <person name="Epstein B."/>
            <person name="Storfer A."/>
        </authorList>
    </citation>
    <scope>NUCLEOTIDE SEQUENCE [LARGE SCALE GENOMIC DNA]</scope>
    <source>
        <strain evidence="1">TSMB</strain>
    </source>
</reference>
<sequence length="82" mass="8897">MCVSVCRLADGNSVCVFLGSRSSLRSSEPLWTLSPLKPAGPLLTFCYIYGHGVVAISVPHHRPRGSRLSLCSGETRVSLWSH</sequence>
<evidence type="ECO:0000313" key="1">
    <source>
        <dbReference type="EMBL" id="ALN36705.1"/>
    </source>
</evidence>